<reference evidence="1" key="1">
    <citation type="journal article" date="2015" name="Nature">
        <title>Complex archaea that bridge the gap between prokaryotes and eukaryotes.</title>
        <authorList>
            <person name="Spang A."/>
            <person name="Saw J.H."/>
            <person name="Jorgensen S.L."/>
            <person name="Zaremba-Niedzwiedzka K."/>
            <person name="Martijn J."/>
            <person name="Lind A.E."/>
            <person name="van Eijk R."/>
            <person name="Schleper C."/>
            <person name="Guy L."/>
            <person name="Ettema T.J."/>
        </authorList>
    </citation>
    <scope>NUCLEOTIDE SEQUENCE</scope>
</reference>
<accession>A0A0F9IIL3</accession>
<protein>
    <submittedName>
        <fullName evidence="1">Uncharacterized protein</fullName>
    </submittedName>
</protein>
<dbReference type="EMBL" id="LAZR01020918">
    <property type="protein sequence ID" value="KKL87142.1"/>
    <property type="molecule type" value="Genomic_DNA"/>
</dbReference>
<name>A0A0F9IIL3_9ZZZZ</name>
<evidence type="ECO:0000313" key="1">
    <source>
        <dbReference type="EMBL" id="KKL87142.1"/>
    </source>
</evidence>
<dbReference type="AlphaFoldDB" id="A0A0F9IIL3"/>
<comment type="caution">
    <text evidence="1">The sequence shown here is derived from an EMBL/GenBank/DDBJ whole genome shotgun (WGS) entry which is preliminary data.</text>
</comment>
<organism evidence="1">
    <name type="scientific">marine sediment metagenome</name>
    <dbReference type="NCBI Taxonomy" id="412755"/>
    <lineage>
        <taxon>unclassified sequences</taxon>
        <taxon>metagenomes</taxon>
        <taxon>ecological metagenomes</taxon>
    </lineage>
</organism>
<sequence length="64" mass="7467">MDFMEAAFLTEMKPRYKKIEKATRPYIDQWLLGFLISDKNPNEIIAELKNLIMTYEALNDGGLI</sequence>
<gene>
    <name evidence="1" type="ORF">LCGC14_1937640</name>
</gene>
<proteinExistence type="predicted"/>